<keyword evidence="5 11" id="KW-0812">Transmembrane</keyword>
<dbReference type="AlphaFoldDB" id="A0A2S6NHP7"/>
<dbReference type="PANTHER" id="PTHR42837:SF2">
    <property type="entry name" value="MEMBRANE METALLOPROTEASE ARASP2, CHLOROPLASTIC-RELATED"/>
    <property type="match status" value="1"/>
</dbReference>
<dbReference type="SMART" id="SM00228">
    <property type="entry name" value="PDZ"/>
    <property type="match status" value="1"/>
</dbReference>
<name>A0A2S6NHP7_RHOGL</name>
<feature type="transmembrane region" description="Helical" evidence="11">
    <location>
        <begin position="272"/>
        <end position="289"/>
    </location>
</feature>
<evidence type="ECO:0000256" key="6">
    <source>
        <dbReference type="ARBA" id="ARBA00022801"/>
    </source>
</evidence>
<dbReference type="InterPro" id="IPR004387">
    <property type="entry name" value="Pept_M50_Zn"/>
</dbReference>
<evidence type="ECO:0000256" key="11">
    <source>
        <dbReference type="SAM" id="Phobius"/>
    </source>
</evidence>
<comment type="caution">
    <text evidence="13">The sequence shown here is derived from an EMBL/GenBank/DDBJ whole genome shotgun (WGS) entry which is preliminary data.</text>
</comment>
<keyword evidence="9" id="KW-0482">Metalloprotease</keyword>
<dbReference type="InterPro" id="IPR036034">
    <property type="entry name" value="PDZ_sf"/>
</dbReference>
<evidence type="ECO:0000313" key="14">
    <source>
        <dbReference type="Proteomes" id="UP000239724"/>
    </source>
</evidence>
<dbReference type="Pfam" id="PF02163">
    <property type="entry name" value="Peptidase_M50"/>
    <property type="match status" value="1"/>
</dbReference>
<evidence type="ECO:0000256" key="1">
    <source>
        <dbReference type="ARBA" id="ARBA00001947"/>
    </source>
</evidence>
<keyword evidence="4" id="KW-0645">Protease</keyword>
<keyword evidence="8 11" id="KW-1133">Transmembrane helix</keyword>
<dbReference type="RefSeq" id="WP_104519109.1">
    <property type="nucleotide sequence ID" value="NZ_NHRY01000128.1"/>
</dbReference>
<reference evidence="13 14" key="1">
    <citation type="journal article" date="2018" name="Arch. Microbiol.">
        <title>New insights into the metabolic potential of the phototrophic purple bacterium Rhodopila globiformis DSM 161(T) from its draft genome sequence and evidence for a vanadium-dependent nitrogenase.</title>
        <authorList>
            <person name="Imhoff J.F."/>
            <person name="Rahn T."/>
            <person name="Kunzel S."/>
            <person name="Neulinger S.C."/>
        </authorList>
    </citation>
    <scope>NUCLEOTIDE SEQUENCE [LARGE SCALE GENOMIC DNA]</scope>
    <source>
        <strain evidence="13 14">DSM 161</strain>
    </source>
</reference>
<keyword evidence="6" id="KW-0378">Hydrolase</keyword>
<dbReference type="GO" id="GO:0006508">
    <property type="term" value="P:proteolysis"/>
    <property type="evidence" value="ECO:0007669"/>
    <property type="project" value="UniProtKB-KW"/>
</dbReference>
<dbReference type="InterPro" id="IPR001478">
    <property type="entry name" value="PDZ"/>
</dbReference>
<dbReference type="Proteomes" id="UP000239724">
    <property type="component" value="Unassembled WGS sequence"/>
</dbReference>
<dbReference type="OrthoDB" id="9782003at2"/>
<feature type="domain" description="PDZ" evidence="12">
    <location>
        <begin position="111"/>
        <end position="184"/>
    </location>
</feature>
<evidence type="ECO:0000256" key="4">
    <source>
        <dbReference type="ARBA" id="ARBA00022670"/>
    </source>
</evidence>
<keyword evidence="14" id="KW-1185">Reference proteome</keyword>
<dbReference type="EMBL" id="NHRY01000128">
    <property type="protein sequence ID" value="PPQ34121.1"/>
    <property type="molecule type" value="Genomic_DNA"/>
</dbReference>
<proteinExistence type="inferred from homology"/>
<accession>A0A2S6NHP7</accession>
<protein>
    <recommendedName>
        <fullName evidence="12">PDZ domain-containing protein</fullName>
    </recommendedName>
</protein>
<evidence type="ECO:0000259" key="12">
    <source>
        <dbReference type="SMART" id="SM00228"/>
    </source>
</evidence>
<dbReference type="GO" id="GO:0016020">
    <property type="term" value="C:membrane"/>
    <property type="evidence" value="ECO:0007669"/>
    <property type="project" value="UniProtKB-SubCell"/>
</dbReference>
<evidence type="ECO:0000256" key="2">
    <source>
        <dbReference type="ARBA" id="ARBA00004141"/>
    </source>
</evidence>
<evidence type="ECO:0000256" key="9">
    <source>
        <dbReference type="ARBA" id="ARBA00023049"/>
    </source>
</evidence>
<organism evidence="13 14">
    <name type="scientific">Rhodopila globiformis</name>
    <name type="common">Rhodopseudomonas globiformis</name>
    <dbReference type="NCBI Taxonomy" id="1071"/>
    <lineage>
        <taxon>Bacteria</taxon>
        <taxon>Pseudomonadati</taxon>
        <taxon>Pseudomonadota</taxon>
        <taxon>Alphaproteobacteria</taxon>
        <taxon>Acetobacterales</taxon>
        <taxon>Acetobacteraceae</taxon>
        <taxon>Rhodopila</taxon>
    </lineage>
</organism>
<feature type="transmembrane region" description="Helical" evidence="11">
    <location>
        <begin position="6"/>
        <end position="24"/>
    </location>
</feature>
<evidence type="ECO:0000256" key="3">
    <source>
        <dbReference type="ARBA" id="ARBA00007931"/>
    </source>
</evidence>
<comment type="cofactor">
    <cofactor evidence="1">
        <name>Zn(2+)</name>
        <dbReference type="ChEBI" id="CHEBI:29105"/>
    </cofactor>
</comment>
<comment type="subcellular location">
    <subcellularLocation>
        <location evidence="2">Membrane</location>
        <topology evidence="2">Multi-pass membrane protein</topology>
    </subcellularLocation>
</comment>
<dbReference type="InterPro" id="IPR041489">
    <property type="entry name" value="PDZ_6"/>
</dbReference>
<comment type="similarity">
    <text evidence="3">Belongs to the peptidase M50B family.</text>
</comment>
<dbReference type="Gene3D" id="2.30.42.10">
    <property type="match status" value="1"/>
</dbReference>
<evidence type="ECO:0000313" key="13">
    <source>
        <dbReference type="EMBL" id="PPQ34121.1"/>
    </source>
</evidence>
<dbReference type="InterPro" id="IPR008915">
    <property type="entry name" value="Peptidase_M50"/>
</dbReference>
<evidence type="ECO:0000256" key="8">
    <source>
        <dbReference type="ARBA" id="ARBA00022989"/>
    </source>
</evidence>
<dbReference type="SUPFAM" id="SSF50156">
    <property type="entry name" value="PDZ domain-like"/>
    <property type="match status" value="1"/>
</dbReference>
<dbReference type="Pfam" id="PF17820">
    <property type="entry name" value="PDZ_6"/>
    <property type="match status" value="1"/>
</dbReference>
<keyword evidence="7" id="KW-0862">Zinc</keyword>
<keyword evidence="10 11" id="KW-0472">Membrane</keyword>
<dbReference type="PANTHER" id="PTHR42837">
    <property type="entry name" value="REGULATOR OF SIGMA-E PROTEASE RSEP"/>
    <property type="match status" value="1"/>
</dbReference>
<evidence type="ECO:0000256" key="7">
    <source>
        <dbReference type="ARBA" id="ARBA00022833"/>
    </source>
</evidence>
<gene>
    <name evidence="13" type="ORF">CCS01_12100</name>
</gene>
<dbReference type="CDD" id="cd23081">
    <property type="entry name" value="cpPDZ_EcRseP-like"/>
    <property type="match status" value="1"/>
</dbReference>
<evidence type="ECO:0000256" key="5">
    <source>
        <dbReference type="ARBA" id="ARBA00022692"/>
    </source>
</evidence>
<sequence>MPELARAAIALPIIFAVAGLLLLVHELGHYVAARACRRPVRLVTIGFGPKLIDWIDRRGTTWRLALVPIGGYVALHADTTQSDQLSFRFGPVLVRLIVTAAGPVANLIPAAILYAGLAGVTGEIAFMAVASSIEPGSPAERVGFQPGDRITAADGIPVVRFEDLRPILESHPNLAVRFEVIRNRETLALTAALAPHDQDGQTIGHLGIWSHELRTRHVGIREAVLLGLQRSWQAAEATVADVARAIRTAGRPNPLATAIDVAGLKGPASAPGFLLLIALTAFLSVGLALTNLLPMPMLDGGAIFVALTELIRRRPASPAALAFANRAGAAALASLFAAASLHDLFAH</sequence>
<evidence type="ECO:0000256" key="10">
    <source>
        <dbReference type="ARBA" id="ARBA00023136"/>
    </source>
</evidence>
<dbReference type="GO" id="GO:0004222">
    <property type="term" value="F:metalloendopeptidase activity"/>
    <property type="evidence" value="ECO:0007669"/>
    <property type="project" value="InterPro"/>
</dbReference>